<feature type="domain" description="Toprim" evidence="12">
    <location>
        <begin position="5"/>
        <end position="88"/>
    </location>
</feature>
<evidence type="ECO:0000256" key="1">
    <source>
        <dbReference type="ARBA" id="ARBA00022490"/>
    </source>
</evidence>
<keyword evidence="14" id="KW-1185">Reference proteome</keyword>
<accession>A0A386PNT7</accession>
<dbReference type="Gene3D" id="3.40.1360.10">
    <property type="match status" value="1"/>
</dbReference>
<dbReference type="InterPro" id="IPR006171">
    <property type="entry name" value="TOPRIM_dom"/>
</dbReference>
<protein>
    <recommendedName>
        <fullName evidence="11">Ribonuclease M5</fullName>
        <ecNumber evidence="11">3.1.26.8</ecNumber>
    </recommendedName>
</protein>
<evidence type="ECO:0000256" key="5">
    <source>
        <dbReference type="ARBA" id="ARBA00022723"/>
    </source>
</evidence>
<name>A0A386PNT7_9SPIR</name>
<keyword evidence="1" id="KW-0963">Cytoplasm</keyword>
<keyword evidence="10" id="KW-0694">RNA-binding</keyword>
<dbReference type="KEGG" id="btur:DB313_03285"/>
<keyword evidence="7" id="KW-0255">Endonuclease</keyword>
<keyword evidence="6" id="KW-0699">rRNA-binding</keyword>
<dbReference type="GO" id="GO:0006364">
    <property type="term" value="P:rRNA processing"/>
    <property type="evidence" value="ECO:0007669"/>
    <property type="project" value="UniProtKB-UniRule"/>
</dbReference>
<dbReference type="PROSITE" id="PS50880">
    <property type="entry name" value="TOPRIM"/>
    <property type="match status" value="1"/>
</dbReference>
<dbReference type="InterPro" id="IPR004466">
    <property type="entry name" value="RNase_M5"/>
</dbReference>
<organism evidence="13 14">
    <name type="scientific">Borrelia turcica IST7</name>
    <dbReference type="NCBI Taxonomy" id="1104446"/>
    <lineage>
        <taxon>Bacteria</taxon>
        <taxon>Pseudomonadati</taxon>
        <taxon>Spirochaetota</taxon>
        <taxon>Spirochaetia</taxon>
        <taxon>Spirochaetales</taxon>
        <taxon>Borreliaceae</taxon>
        <taxon>Borrelia</taxon>
    </lineage>
</organism>
<dbReference type="GO" id="GO:0046872">
    <property type="term" value="F:metal ion binding"/>
    <property type="evidence" value="ECO:0007669"/>
    <property type="project" value="UniProtKB-KW"/>
</dbReference>
<evidence type="ECO:0000259" key="12">
    <source>
        <dbReference type="PROSITE" id="PS50880"/>
    </source>
</evidence>
<evidence type="ECO:0000256" key="11">
    <source>
        <dbReference type="NCBIfam" id="TIGR00334"/>
    </source>
</evidence>
<evidence type="ECO:0000256" key="6">
    <source>
        <dbReference type="ARBA" id="ARBA00022730"/>
    </source>
</evidence>
<evidence type="ECO:0000256" key="2">
    <source>
        <dbReference type="ARBA" id="ARBA00022517"/>
    </source>
</evidence>
<sequence>MKIIKEIIVVEGKDDAKRIKGLFKCTVVETGGLYLKSDTINMLKRAIETNGIIIFTDSDKAGDLIRKQILKRTKHLNKDNIKHAHLESKNKEVEESSMLEITKVLTKVATFSNETLKEDLTLYDLIELGLTGSQSRKIREKIQKHFQLGNGNNKKLLERINYFKIKRKEIEEIIYSIKTPPEGFEPPT</sequence>
<dbReference type="GO" id="GO:0019843">
    <property type="term" value="F:rRNA binding"/>
    <property type="evidence" value="ECO:0007669"/>
    <property type="project" value="UniProtKB-KW"/>
</dbReference>
<evidence type="ECO:0000313" key="13">
    <source>
        <dbReference type="EMBL" id="AYE36480.1"/>
    </source>
</evidence>
<dbReference type="Pfam" id="PF13331">
    <property type="entry name" value="DUF4093"/>
    <property type="match status" value="1"/>
</dbReference>
<keyword evidence="3" id="KW-0698">rRNA processing</keyword>
<evidence type="ECO:0000256" key="10">
    <source>
        <dbReference type="ARBA" id="ARBA00022884"/>
    </source>
</evidence>
<keyword evidence="9" id="KW-0460">Magnesium</keyword>
<evidence type="ECO:0000256" key="3">
    <source>
        <dbReference type="ARBA" id="ARBA00022552"/>
    </source>
</evidence>
<keyword evidence="4" id="KW-0540">Nuclease</keyword>
<dbReference type="EC" id="3.1.26.8" evidence="11"/>
<dbReference type="InterPro" id="IPR025156">
    <property type="entry name" value="RNase_M5_C"/>
</dbReference>
<keyword evidence="8" id="KW-0378">Hydrolase</keyword>
<dbReference type="SUPFAM" id="SSF110455">
    <property type="entry name" value="Toprim domain"/>
    <property type="match status" value="1"/>
</dbReference>
<reference evidence="13 14" key="1">
    <citation type="journal article" date="2018" name="Infect. Genet. Evol.">
        <title>Genome-wide analysis of Borrelia turcica and 'Candidatus Borrelia tachyglossi' shows relapsing fever-like genomes with unique genomic links to Lyme disease Borrelia.</title>
        <authorList>
            <person name="Gofton A.W."/>
            <person name="Margos G."/>
            <person name="Fingerle V."/>
            <person name="Hepner S."/>
            <person name="Loh S.M."/>
            <person name="Ryan U."/>
            <person name="Irwin P."/>
            <person name="Oskam C.L."/>
        </authorList>
    </citation>
    <scope>NUCLEOTIDE SEQUENCE [LARGE SCALE GENOMIC DNA]</scope>
    <source>
        <strain evidence="13 14">IST7</strain>
    </source>
</reference>
<gene>
    <name evidence="13" type="primary">rnmV</name>
    <name evidence="13" type="ORF">DB313_03285</name>
</gene>
<evidence type="ECO:0000256" key="9">
    <source>
        <dbReference type="ARBA" id="ARBA00022842"/>
    </source>
</evidence>
<dbReference type="PANTHER" id="PTHR39156">
    <property type="entry name" value="RIBONUCLEASE M5"/>
    <property type="match status" value="1"/>
</dbReference>
<keyword evidence="5" id="KW-0479">Metal-binding</keyword>
<dbReference type="SMART" id="SM00493">
    <property type="entry name" value="TOPRIM"/>
    <property type="match status" value="1"/>
</dbReference>
<proteinExistence type="predicted"/>
<dbReference type="GO" id="GO:0043822">
    <property type="term" value="F:ribonuclease M5 activity"/>
    <property type="evidence" value="ECO:0007669"/>
    <property type="project" value="UniProtKB-UniRule"/>
</dbReference>
<keyword evidence="2" id="KW-0690">Ribosome biogenesis</keyword>
<dbReference type="AlphaFoldDB" id="A0A386PNT7"/>
<evidence type="ECO:0000313" key="14">
    <source>
        <dbReference type="Proteomes" id="UP000275571"/>
    </source>
</evidence>
<dbReference type="NCBIfam" id="TIGR00334">
    <property type="entry name" value="5S_RNA_mat_M5"/>
    <property type="match status" value="1"/>
</dbReference>
<dbReference type="OrthoDB" id="9791329at2"/>
<evidence type="ECO:0000256" key="8">
    <source>
        <dbReference type="ARBA" id="ARBA00022801"/>
    </source>
</evidence>
<dbReference type="Proteomes" id="UP000275571">
    <property type="component" value="Chromosome"/>
</dbReference>
<dbReference type="PANTHER" id="PTHR39156:SF2">
    <property type="entry name" value="DNA PRIMASE (BACTERIAL TYPE) AND SMALL PRIMASE-LIKE PROTEINS"/>
    <property type="match status" value="1"/>
</dbReference>
<dbReference type="Pfam" id="PF01751">
    <property type="entry name" value="Toprim"/>
    <property type="match status" value="1"/>
</dbReference>
<evidence type="ECO:0000256" key="4">
    <source>
        <dbReference type="ARBA" id="ARBA00022722"/>
    </source>
</evidence>
<dbReference type="EMBL" id="CP028884">
    <property type="protein sequence ID" value="AYE36480.1"/>
    <property type="molecule type" value="Genomic_DNA"/>
</dbReference>
<evidence type="ECO:0000256" key="7">
    <source>
        <dbReference type="ARBA" id="ARBA00022759"/>
    </source>
</evidence>